<keyword evidence="1" id="KW-0732">Signal</keyword>
<gene>
    <name evidence="2" type="ORF">K7B09_10940</name>
</gene>
<name>A0ABS7TG43_9GAMM</name>
<organism evidence="2 3">
    <name type="scientific">Thermomonas beijingensis</name>
    <dbReference type="NCBI Taxonomy" id="2872701"/>
    <lineage>
        <taxon>Bacteria</taxon>
        <taxon>Pseudomonadati</taxon>
        <taxon>Pseudomonadota</taxon>
        <taxon>Gammaproteobacteria</taxon>
        <taxon>Lysobacterales</taxon>
        <taxon>Lysobacteraceae</taxon>
        <taxon>Thermomonas</taxon>
    </lineage>
</organism>
<evidence type="ECO:0000256" key="1">
    <source>
        <dbReference type="SAM" id="SignalP"/>
    </source>
</evidence>
<accession>A0ABS7TG43</accession>
<feature type="signal peptide" evidence="1">
    <location>
        <begin position="1"/>
        <end position="22"/>
    </location>
</feature>
<dbReference type="Proteomes" id="UP001430290">
    <property type="component" value="Unassembled WGS sequence"/>
</dbReference>
<dbReference type="Pfam" id="PF13557">
    <property type="entry name" value="Phenol_MetA_deg"/>
    <property type="match status" value="1"/>
</dbReference>
<proteinExistence type="predicted"/>
<evidence type="ECO:0000313" key="2">
    <source>
        <dbReference type="EMBL" id="MBZ4186834.1"/>
    </source>
</evidence>
<reference evidence="2" key="1">
    <citation type="submission" date="2021-09" db="EMBL/GenBank/DDBJ databases">
        <authorList>
            <person name="Wu T."/>
            <person name="Guo S.Z."/>
        </authorList>
    </citation>
    <scope>NUCLEOTIDE SEQUENCE</scope>
    <source>
        <strain evidence="2">RSS-23</strain>
    </source>
</reference>
<evidence type="ECO:0000313" key="3">
    <source>
        <dbReference type="Proteomes" id="UP001430290"/>
    </source>
</evidence>
<dbReference type="EMBL" id="JAIQDJ010000007">
    <property type="protein sequence ID" value="MBZ4186834.1"/>
    <property type="molecule type" value="Genomic_DNA"/>
</dbReference>
<dbReference type="InterPro" id="IPR025737">
    <property type="entry name" value="FApF"/>
</dbReference>
<keyword evidence="3" id="KW-1185">Reference proteome</keyword>
<comment type="caution">
    <text evidence="2">The sequence shown here is derived from an EMBL/GenBank/DDBJ whole genome shotgun (WGS) entry which is preliminary data.</text>
</comment>
<protein>
    <submittedName>
        <fullName evidence="2">Transporter</fullName>
    </submittedName>
</protein>
<sequence length="250" mass="26809">MVKSRAACIGLLVLLRAAPLYAQDAAAFDRPGIGFASTTVPRGSLAWEQGLADVSTNHDASGRQRQWVADTLLRYGLRDGLELQLGADSYAWQHASDVSGHWRAQGMGNSRLGLKMSLPSHTDAFSWAMLATASLPTGRAPIGGGTRGYDLGITAQWAMANDCSFALYADHSLGHERGWMLSPSYNFNFSQHWAGYLEAGIGSGSQRGRMLGSGLTWQPSPRFQLDVSALRGVQGAADWQAGLGVSLLIR</sequence>
<feature type="chain" id="PRO_5045129331" evidence="1">
    <location>
        <begin position="23"/>
        <end position="250"/>
    </location>
</feature>